<accession>A0ABV6QYW8</accession>
<keyword evidence="6" id="KW-1185">Reference proteome</keyword>
<dbReference type="Gene3D" id="3.40.430.10">
    <property type="entry name" value="Dihydrofolate Reductase, subunit A"/>
    <property type="match status" value="1"/>
</dbReference>
<organism evidence="5 6">
    <name type="scientific">Brevundimonas balnearis</name>
    <dbReference type="NCBI Taxonomy" id="1572858"/>
    <lineage>
        <taxon>Bacteria</taxon>
        <taxon>Pseudomonadati</taxon>
        <taxon>Pseudomonadota</taxon>
        <taxon>Alphaproteobacteria</taxon>
        <taxon>Caulobacterales</taxon>
        <taxon>Caulobacteraceae</taxon>
        <taxon>Brevundimonas</taxon>
    </lineage>
</organism>
<dbReference type="RefSeq" id="WP_376833640.1">
    <property type="nucleotide sequence ID" value="NZ_JBHLSW010000003.1"/>
</dbReference>
<feature type="domain" description="Bacterial bifunctional deaminase-reductase C-terminal" evidence="4">
    <location>
        <begin position="9"/>
        <end position="187"/>
    </location>
</feature>
<dbReference type="InterPro" id="IPR011549">
    <property type="entry name" value="RibD_C"/>
</dbReference>
<comment type="caution">
    <text evidence="5">The sequence shown here is derived from an EMBL/GenBank/DDBJ whole genome shotgun (WGS) entry which is preliminary data.</text>
</comment>
<name>A0ABV6QYW8_9CAUL</name>
<proteinExistence type="predicted"/>
<evidence type="ECO:0000256" key="2">
    <source>
        <dbReference type="ARBA" id="ARBA00022857"/>
    </source>
</evidence>
<evidence type="ECO:0000256" key="3">
    <source>
        <dbReference type="ARBA" id="ARBA00023002"/>
    </source>
</evidence>
<reference evidence="5 6" key="1">
    <citation type="submission" date="2024-09" db="EMBL/GenBank/DDBJ databases">
        <authorList>
            <person name="Sun Q."/>
            <person name="Mori K."/>
        </authorList>
    </citation>
    <scope>NUCLEOTIDE SEQUENCE [LARGE SCALE GENOMIC DNA]</scope>
    <source>
        <strain evidence="5 6">NCAIM B.02621</strain>
    </source>
</reference>
<dbReference type="NCBIfam" id="TIGR00227">
    <property type="entry name" value="ribD_Cterm"/>
    <property type="match status" value="1"/>
</dbReference>
<dbReference type="PANTHER" id="PTHR38011:SF7">
    <property type="entry name" value="2,5-DIAMINO-6-RIBOSYLAMINO-4(3H)-PYRIMIDINONE 5'-PHOSPHATE REDUCTASE"/>
    <property type="match status" value="1"/>
</dbReference>
<dbReference type="EMBL" id="JBHLSW010000003">
    <property type="protein sequence ID" value="MFC0632566.1"/>
    <property type="molecule type" value="Genomic_DNA"/>
</dbReference>
<comment type="pathway">
    <text evidence="1">Cofactor biosynthesis; riboflavin biosynthesis.</text>
</comment>
<evidence type="ECO:0000259" key="4">
    <source>
        <dbReference type="Pfam" id="PF01872"/>
    </source>
</evidence>
<evidence type="ECO:0000256" key="1">
    <source>
        <dbReference type="ARBA" id="ARBA00005104"/>
    </source>
</evidence>
<protein>
    <submittedName>
        <fullName evidence="5">RibD family protein</fullName>
    </submittedName>
</protein>
<evidence type="ECO:0000313" key="6">
    <source>
        <dbReference type="Proteomes" id="UP001589906"/>
    </source>
</evidence>
<dbReference type="InterPro" id="IPR024072">
    <property type="entry name" value="DHFR-like_dom_sf"/>
</dbReference>
<gene>
    <name evidence="5" type="ORF">ACFFGE_01550</name>
</gene>
<keyword evidence="3" id="KW-0560">Oxidoreductase</keyword>
<dbReference type="Pfam" id="PF01872">
    <property type="entry name" value="RibD_C"/>
    <property type="match status" value="1"/>
</dbReference>
<evidence type="ECO:0000313" key="5">
    <source>
        <dbReference type="EMBL" id="MFC0632566.1"/>
    </source>
</evidence>
<sequence>MNRPPLTRPHVTWKVATSLDGRIATSSGESKWITGEAARTEGHRLRAASDAILVGVETVLADDPRLTTRLSEGGADPLRVILDSRLRTPEFARVAVPGTLILTTAEARPVGGAEVVRVAKDANGRVDVGAALDVLAARGVGRLMVEGGGRVAAAFVAAGLVDAIEWFRAPILLGADGRPCLGLLALKRLGDAPRYRRLAVELLDDDLWERLEQVG</sequence>
<dbReference type="InterPro" id="IPR050765">
    <property type="entry name" value="Riboflavin_Biosynth_HTPR"/>
</dbReference>
<dbReference type="SUPFAM" id="SSF53597">
    <property type="entry name" value="Dihydrofolate reductase-like"/>
    <property type="match status" value="1"/>
</dbReference>
<dbReference type="PANTHER" id="PTHR38011">
    <property type="entry name" value="DIHYDROFOLATE REDUCTASE FAMILY PROTEIN (AFU_ORTHOLOGUE AFUA_8G06820)"/>
    <property type="match status" value="1"/>
</dbReference>
<keyword evidence="2" id="KW-0521">NADP</keyword>
<dbReference type="InterPro" id="IPR002734">
    <property type="entry name" value="RibDG_C"/>
</dbReference>
<dbReference type="Proteomes" id="UP001589906">
    <property type="component" value="Unassembled WGS sequence"/>
</dbReference>